<accession>A0ABV0ZC49</accession>
<proteinExistence type="predicted"/>
<dbReference type="InterPro" id="IPR000008">
    <property type="entry name" value="C2_dom"/>
</dbReference>
<evidence type="ECO:0000313" key="3">
    <source>
        <dbReference type="Proteomes" id="UP001469553"/>
    </source>
</evidence>
<evidence type="ECO:0000259" key="1">
    <source>
        <dbReference type="PROSITE" id="PS50004"/>
    </source>
</evidence>
<keyword evidence="3" id="KW-1185">Reference proteome</keyword>
<dbReference type="Pfam" id="PF00168">
    <property type="entry name" value="C2"/>
    <property type="match status" value="1"/>
</dbReference>
<protein>
    <recommendedName>
        <fullName evidence="1">C2 domain-containing protein</fullName>
    </recommendedName>
</protein>
<sequence>MYLSWELVKDKPDLKCWSPIFGYPQAVSHIYVKGAEIYQHSDQMDGIELYMTISCEGQSVSSTIKKNTLNPDFEISAVFYRKKLSKPIKVQVWSTNLEEDNFLGQVVLPGLPTDISDPQQLQLKKNGLNMAGNMVGNISLRIVTANQLTAI</sequence>
<dbReference type="EMBL" id="JAHRIP010058006">
    <property type="protein sequence ID" value="MEQ2303685.1"/>
    <property type="molecule type" value="Genomic_DNA"/>
</dbReference>
<name>A0ABV0ZC49_9TELE</name>
<dbReference type="SUPFAM" id="SSF49562">
    <property type="entry name" value="C2 domain (Calcium/lipid-binding domain, CaLB)"/>
    <property type="match status" value="1"/>
</dbReference>
<dbReference type="Gene3D" id="2.60.40.150">
    <property type="entry name" value="C2 domain"/>
    <property type="match status" value="1"/>
</dbReference>
<dbReference type="InterPro" id="IPR035892">
    <property type="entry name" value="C2_domain_sf"/>
</dbReference>
<gene>
    <name evidence="2" type="ORF">AMECASPLE_019514</name>
</gene>
<comment type="caution">
    <text evidence="2">The sequence shown here is derived from an EMBL/GenBank/DDBJ whole genome shotgun (WGS) entry which is preliminary data.</text>
</comment>
<reference evidence="2 3" key="1">
    <citation type="submission" date="2021-06" db="EMBL/GenBank/DDBJ databases">
        <authorList>
            <person name="Palmer J.M."/>
        </authorList>
    </citation>
    <scope>NUCLEOTIDE SEQUENCE [LARGE SCALE GENOMIC DNA]</scope>
    <source>
        <strain evidence="2 3">AS_MEX2019</strain>
        <tissue evidence="2">Muscle</tissue>
    </source>
</reference>
<dbReference type="Proteomes" id="UP001469553">
    <property type="component" value="Unassembled WGS sequence"/>
</dbReference>
<organism evidence="2 3">
    <name type="scientific">Ameca splendens</name>
    <dbReference type="NCBI Taxonomy" id="208324"/>
    <lineage>
        <taxon>Eukaryota</taxon>
        <taxon>Metazoa</taxon>
        <taxon>Chordata</taxon>
        <taxon>Craniata</taxon>
        <taxon>Vertebrata</taxon>
        <taxon>Euteleostomi</taxon>
        <taxon>Actinopterygii</taxon>
        <taxon>Neopterygii</taxon>
        <taxon>Teleostei</taxon>
        <taxon>Neoteleostei</taxon>
        <taxon>Acanthomorphata</taxon>
        <taxon>Ovalentaria</taxon>
        <taxon>Atherinomorphae</taxon>
        <taxon>Cyprinodontiformes</taxon>
        <taxon>Goodeidae</taxon>
        <taxon>Ameca</taxon>
    </lineage>
</organism>
<dbReference type="PROSITE" id="PS50004">
    <property type="entry name" value="C2"/>
    <property type="match status" value="1"/>
</dbReference>
<feature type="domain" description="C2" evidence="1">
    <location>
        <begin position="8"/>
        <end position="123"/>
    </location>
</feature>
<evidence type="ECO:0000313" key="2">
    <source>
        <dbReference type="EMBL" id="MEQ2303685.1"/>
    </source>
</evidence>